<feature type="domain" description="ABC transporter" evidence="10">
    <location>
        <begin position="640"/>
        <end position="885"/>
    </location>
</feature>
<protein>
    <recommendedName>
        <fullName evidence="10">ABC transporter domain-containing protein</fullName>
    </recommendedName>
</protein>
<dbReference type="InterPro" id="IPR017871">
    <property type="entry name" value="ABC_transporter-like_CS"/>
</dbReference>
<feature type="transmembrane region" description="Helical" evidence="9">
    <location>
        <begin position="341"/>
        <end position="361"/>
    </location>
</feature>
<sequence>MTLQRGLALLWQQYTALFRKNLLLSWRSKRATFLQLFASFFFILLIFCIQEAMEKSFASSTALKTVTDPSALVSPPIPPCEDKFFVNLPCYDFVWSGNDSPRARDIVNAIRANNPGRPIPEDKVLQFKSPLEVDAWLMANPLQTPGALHFMDRNATVMSYGIQTNSTPEMNRGRFEDPTFKFQIPLQVAAEREIARSLIGDPKFNWVVGFKEFPHPTIEAVVALDTIGPTFFLAIAMFGFVLQISSLITEKELKLRQAMTMMGVFDTAYWLSWLTWEGILTTVSALLVVLFGMMFQFDFFLKNSFPVVFLLFMLFQLNMIGVAFMLSAFISKSSSATTVGFFVFLVGFVTQLGASSGFPYAKKYSQTIRTLWSLFPPNAFSQGLKMLSDATSTPQDPGIRILTTVSALLVVLFGMMFQFDFFLKNSFPVVFLLFMLFQLNMIGVAFMLSAFISKSSSATTVGFFVFLVGFVTQLGASSGFPYAKKYSQTIRTLWSLFPPNAFSQGLKMLSDATSTPQDPGISWSKRAVCGPNDDTDCVITINDIYLWLLGTFFLWFVLALYFDNIVPNASGVRKSVFYFLKPGYWTGRGGNRVEEGGICSCTGSAPPVDHITPDDEDVLEEETLVKQHSIEGLVDPNIAVQIRGLAKTYPGTTNFGCCKCKKTPAYHALKGLWMNIAKDQLFCLLGPNGAGKTTTINCLTGINPVTGGDALIYGNSIRSSVGMSNIRKMIGVCPQFDILWDALSGEEHLRLFASIKGLPPASINPMVEKSLAEVKLTEAGKIRAGSYSGGMKRRLSVAVSLIGDPKLVFLDEPTTGMDPITRRHVWDIIQETKKGRAIILTTHSMEEADILSDRIGIMAKGRLRCIGTSIRLKSRFGTGFIANISFTESNNQENNGNGEAAGAAESREPVKKFFKDHLNVKPVEENKAFMTFVIPHDKENLLTRFFAELQDREAEFGISDIQLGLATLEEVFLNIARKAELESAAVDGTMVTLELTSGPSVEIPVGARFVGIPGTENAENPRGVMVEVYWQQDESGSLCISGHSTEMPVPDNVPATDPVAPGHGGVSLLGRRGRRQQVQGIVIDPEFVGGSAASRRVSRSGSFASQRSSL</sequence>
<reference evidence="11 12" key="1">
    <citation type="journal article" date="2020" name="BMC Genomics">
        <title>Intraspecific diversification of the crop wild relative Brassica cretica Lam. using demographic model selection.</title>
        <authorList>
            <person name="Kioukis A."/>
            <person name="Michalopoulou V.A."/>
            <person name="Briers L."/>
            <person name="Pirintsos S."/>
            <person name="Studholme D.J."/>
            <person name="Pavlidis P."/>
            <person name="Sarris P.F."/>
        </authorList>
    </citation>
    <scope>NUCLEOTIDE SEQUENCE [LARGE SCALE GENOMIC DNA]</scope>
    <source>
        <strain evidence="12">cv. PFS-1207/04</strain>
    </source>
</reference>
<name>A0ABQ7CI99_BRACR</name>
<feature type="transmembrane region" description="Helical" evidence="9">
    <location>
        <begin position="398"/>
        <end position="417"/>
    </location>
</feature>
<dbReference type="EMBL" id="QGKV02000832">
    <property type="protein sequence ID" value="KAF3551396.1"/>
    <property type="molecule type" value="Genomic_DNA"/>
</dbReference>
<dbReference type="Pfam" id="PF25158">
    <property type="entry name" value="ABCA11_C"/>
    <property type="match status" value="1"/>
</dbReference>
<keyword evidence="6 9" id="KW-1133">Transmembrane helix</keyword>
<dbReference type="InterPro" id="IPR026082">
    <property type="entry name" value="ABCA"/>
</dbReference>
<proteinExistence type="inferred from homology"/>
<dbReference type="PANTHER" id="PTHR19229:SF205">
    <property type="entry name" value="ABC TRANSPORTER A FAMILY MEMBER 1-RELATED"/>
    <property type="match status" value="1"/>
</dbReference>
<feature type="transmembrane region" description="Helical" evidence="9">
    <location>
        <begin position="33"/>
        <end position="53"/>
    </location>
</feature>
<comment type="subcellular location">
    <subcellularLocation>
        <location evidence="1">Membrane</location>
        <topology evidence="1">Multi-pass membrane protein</topology>
    </subcellularLocation>
</comment>
<evidence type="ECO:0000256" key="5">
    <source>
        <dbReference type="ARBA" id="ARBA00022840"/>
    </source>
</evidence>
<dbReference type="Proteomes" id="UP000266723">
    <property type="component" value="Unassembled WGS sequence"/>
</dbReference>
<dbReference type="PROSITE" id="PS50893">
    <property type="entry name" value="ABC_TRANSPORTER_2"/>
    <property type="match status" value="1"/>
</dbReference>
<dbReference type="InterPro" id="IPR013525">
    <property type="entry name" value="ABC2_TM"/>
</dbReference>
<evidence type="ECO:0000259" key="10">
    <source>
        <dbReference type="PROSITE" id="PS50893"/>
    </source>
</evidence>
<evidence type="ECO:0000256" key="1">
    <source>
        <dbReference type="ARBA" id="ARBA00004141"/>
    </source>
</evidence>
<gene>
    <name evidence="11" type="ORF">DY000_02008520</name>
</gene>
<dbReference type="PROSITE" id="PS00211">
    <property type="entry name" value="ABC_TRANSPORTER_1"/>
    <property type="match status" value="1"/>
</dbReference>
<dbReference type="Pfam" id="PF12698">
    <property type="entry name" value="ABC2_membrane_3"/>
    <property type="match status" value="1"/>
</dbReference>
<keyword evidence="5" id="KW-0067">ATP-binding</keyword>
<keyword evidence="4" id="KW-0547">Nucleotide-binding</keyword>
<dbReference type="Pfam" id="PF00005">
    <property type="entry name" value="ABC_tran"/>
    <property type="match status" value="1"/>
</dbReference>
<evidence type="ECO:0000256" key="2">
    <source>
        <dbReference type="ARBA" id="ARBA00008526"/>
    </source>
</evidence>
<comment type="similarity">
    <text evidence="2">Belongs to the ABC transporter superfamily. ABCA family. CPR flippase (TC 3.A.1.211) subfamily.</text>
</comment>
<evidence type="ECO:0000256" key="3">
    <source>
        <dbReference type="ARBA" id="ARBA00022692"/>
    </source>
</evidence>
<dbReference type="SUPFAM" id="SSF52540">
    <property type="entry name" value="P-loop containing nucleoside triphosphate hydrolases"/>
    <property type="match status" value="1"/>
</dbReference>
<dbReference type="PANTHER" id="PTHR19229">
    <property type="entry name" value="ATP-BINDING CASSETTE TRANSPORTER SUBFAMILY A ABCA"/>
    <property type="match status" value="1"/>
</dbReference>
<comment type="caution">
    <text evidence="11">The sequence shown here is derived from an EMBL/GenBank/DDBJ whole genome shotgun (WGS) entry which is preliminary data.</text>
</comment>
<evidence type="ECO:0000313" key="12">
    <source>
        <dbReference type="Proteomes" id="UP000266723"/>
    </source>
</evidence>
<accession>A0ABQ7CI99</accession>
<keyword evidence="12" id="KW-1185">Reference proteome</keyword>
<dbReference type="InterPro" id="IPR003439">
    <property type="entry name" value="ABC_transporter-like_ATP-bd"/>
</dbReference>
<evidence type="ECO:0000256" key="6">
    <source>
        <dbReference type="ARBA" id="ARBA00022989"/>
    </source>
</evidence>
<feature type="transmembrane region" description="Helical" evidence="9">
    <location>
        <begin position="231"/>
        <end position="249"/>
    </location>
</feature>
<feature type="transmembrane region" description="Helical" evidence="9">
    <location>
        <begin position="458"/>
        <end position="483"/>
    </location>
</feature>
<evidence type="ECO:0000256" key="8">
    <source>
        <dbReference type="SAM" id="MobiDB-lite"/>
    </source>
</evidence>
<keyword evidence="3 9" id="KW-0812">Transmembrane</keyword>
<organism evidence="11 12">
    <name type="scientific">Brassica cretica</name>
    <name type="common">Mustard</name>
    <dbReference type="NCBI Taxonomy" id="69181"/>
    <lineage>
        <taxon>Eukaryota</taxon>
        <taxon>Viridiplantae</taxon>
        <taxon>Streptophyta</taxon>
        <taxon>Embryophyta</taxon>
        <taxon>Tracheophyta</taxon>
        <taxon>Spermatophyta</taxon>
        <taxon>Magnoliopsida</taxon>
        <taxon>eudicotyledons</taxon>
        <taxon>Gunneridae</taxon>
        <taxon>Pentapetalae</taxon>
        <taxon>rosids</taxon>
        <taxon>malvids</taxon>
        <taxon>Brassicales</taxon>
        <taxon>Brassicaceae</taxon>
        <taxon>Brassiceae</taxon>
        <taxon>Brassica</taxon>
    </lineage>
</organism>
<feature type="transmembrane region" description="Helical" evidence="9">
    <location>
        <begin position="544"/>
        <end position="562"/>
    </location>
</feature>
<feature type="region of interest" description="Disordered" evidence="8">
    <location>
        <begin position="1091"/>
        <end position="1110"/>
    </location>
</feature>
<dbReference type="CDD" id="cd03263">
    <property type="entry name" value="ABC_subfamily_A"/>
    <property type="match status" value="1"/>
</dbReference>
<feature type="transmembrane region" description="Helical" evidence="9">
    <location>
        <begin position="270"/>
        <end position="295"/>
    </location>
</feature>
<evidence type="ECO:0000256" key="7">
    <source>
        <dbReference type="ARBA" id="ARBA00023136"/>
    </source>
</evidence>
<dbReference type="InterPro" id="IPR003593">
    <property type="entry name" value="AAA+_ATPase"/>
</dbReference>
<evidence type="ECO:0000256" key="4">
    <source>
        <dbReference type="ARBA" id="ARBA00022741"/>
    </source>
</evidence>
<dbReference type="SMART" id="SM00382">
    <property type="entry name" value="AAA"/>
    <property type="match status" value="1"/>
</dbReference>
<dbReference type="InterPro" id="IPR056788">
    <property type="entry name" value="ABCA2/9/11_C"/>
</dbReference>
<feature type="transmembrane region" description="Helical" evidence="9">
    <location>
        <begin position="307"/>
        <end position="329"/>
    </location>
</feature>
<evidence type="ECO:0000256" key="9">
    <source>
        <dbReference type="SAM" id="Phobius"/>
    </source>
</evidence>
<dbReference type="InterPro" id="IPR027417">
    <property type="entry name" value="P-loop_NTPase"/>
</dbReference>
<evidence type="ECO:0000313" key="11">
    <source>
        <dbReference type="EMBL" id="KAF3551396.1"/>
    </source>
</evidence>
<dbReference type="Gene3D" id="3.40.50.300">
    <property type="entry name" value="P-loop containing nucleotide triphosphate hydrolases"/>
    <property type="match status" value="1"/>
</dbReference>
<feature type="transmembrane region" description="Helical" evidence="9">
    <location>
        <begin position="429"/>
        <end position="452"/>
    </location>
</feature>
<keyword evidence="7 9" id="KW-0472">Membrane</keyword>